<accession>A0A8S5SBM9</accession>
<name>A0A8S5SBM9_9CAUD</name>
<protein>
    <submittedName>
        <fullName evidence="1">Tail completion protein</fullName>
    </submittedName>
</protein>
<dbReference type="EMBL" id="BK032569">
    <property type="protein sequence ID" value="DAF48476.1"/>
    <property type="molecule type" value="Genomic_DNA"/>
</dbReference>
<reference evidence="1" key="1">
    <citation type="journal article" date="2021" name="Proc. Natl. Acad. Sci. U.S.A.">
        <title>A Catalog of Tens of Thousands of Viruses from Human Metagenomes Reveals Hidden Associations with Chronic Diseases.</title>
        <authorList>
            <person name="Tisza M.J."/>
            <person name="Buck C.B."/>
        </authorList>
    </citation>
    <scope>NUCLEOTIDE SEQUENCE</scope>
    <source>
        <strain evidence="1">CtdvJ3</strain>
    </source>
</reference>
<proteinExistence type="predicted"/>
<evidence type="ECO:0000313" key="1">
    <source>
        <dbReference type="EMBL" id="DAF48476.1"/>
    </source>
</evidence>
<organism evidence="1">
    <name type="scientific">Siphoviridae sp. ctdvJ3</name>
    <dbReference type="NCBI Taxonomy" id="2827903"/>
    <lineage>
        <taxon>Viruses</taxon>
        <taxon>Duplodnaviria</taxon>
        <taxon>Heunggongvirae</taxon>
        <taxon>Uroviricota</taxon>
        <taxon>Caudoviricetes</taxon>
    </lineage>
</organism>
<sequence length="101" mass="11806">MANRLDLQALLEDLLGSRNVYYQPPESVKMNYPAIVYALEDIENTFADDGVYLSNRKYLVTVIDKNPDSSFIDIMAKLPTCRFVRHYKSDNLNHYVFTLYF</sequence>